<dbReference type="EMBL" id="CP072943">
    <property type="protein sequence ID" value="QTX32370.1"/>
    <property type="molecule type" value="Genomic_DNA"/>
</dbReference>
<gene>
    <name evidence="1" type="ORF">KAR29_13905</name>
</gene>
<accession>A0A9Q7A7V9</accession>
<dbReference type="Gene3D" id="3.40.109.40">
    <property type="match status" value="1"/>
</dbReference>
<organism evidence="1 2">
    <name type="scientific">Aminithiophilus ramosus</name>
    <dbReference type="NCBI Taxonomy" id="3029084"/>
    <lineage>
        <taxon>Bacteria</taxon>
        <taxon>Thermotogati</taxon>
        <taxon>Synergistota</taxon>
        <taxon>Synergistia</taxon>
        <taxon>Synergistales</taxon>
        <taxon>Aminithiophilaceae</taxon>
        <taxon>Aminithiophilus</taxon>
    </lineage>
</organism>
<protein>
    <recommendedName>
        <fullName evidence="3">AdoMet activation domain-containing protein</fullName>
    </recommendedName>
</protein>
<dbReference type="RefSeq" id="WP_274373600.1">
    <property type="nucleotide sequence ID" value="NZ_CP072943.1"/>
</dbReference>
<dbReference type="KEGG" id="aram:KAR29_13905"/>
<keyword evidence="2" id="KW-1185">Reference proteome</keyword>
<dbReference type="GO" id="GO:0008705">
    <property type="term" value="F:methionine synthase activity"/>
    <property type="evidence" value="ECO:0007669"/>
    <property type="project" value="InterPro"/>
</dbReference>
<dbReference type="SUPFAM" id="SSF56507">
    <property type="entry name" value="Methionine synthase activation domain-like"/>
    <property type="match status" value="1"/>
</dbReference>
<dbReference type="AlphaFoldDB" id="A0A9Q7A7V9"/>
<dbReference type="InterPro" id="IPR037010">
    <property type="entry name" value="VitB12-dep_Met_synth_activ_sf"/>
</dbReference>
<evidence type="ECO:0000313" key="2">
    <source>
        <dbReference type="Proteomes" id="UP000671879"/>
    </source>
</evidence>
<evidence type="ECO:0000313" key="1">
    <source>
        <dbReference type="EMBL" id="QTX32370.1"/>
    </source>
</evidence>
<proteinExistence type="predicted"/>
<evidence type="ECO:0008006" key="3">
    <source>
        <dbReference type="Google" id="ProtNLM"/>
    </source>
</evidence>
<dbReference type="Proteomes" id="UP000671879">
    <property type="component" value="Chromosome"/>
</dbReference>
<sequence length="226" mass="23886">MKVERNVVVAVDAERLLERVGRRRREAFRPLVSSLLAELAGLLDPAFVWTVADVRRLGDGAVDLDLDGRRGSLSIGPRWRLLAGASRVALALATIGPGLEEKVRALADEDPPRAAILDGAGTLALEALTARLFGDVEGWARSLGSGTGPALLPGSLEGWSVEGQREIAAFLDPSSIGVSLSPQALLRPFKSLSLAVGLGAGFGGDRIGSLCGDCRLRESCLWRREG</sequence>
<reference evidence="2" key="1">
    <citation type="submission" date="2021-04" db="EMBL/GenBank/DDBJ databases">
        <title>A novel Synergistetes isolate from a pyrite-forming mixed culture.</title>
        <authorList>
            <person name="Bunk B."/>
            <person name="Sproer C."/>
            <person name="Spring S."/>
            <person name="Pester M."/>
        </authorList>
    </citation>
    <scope>NUCLEOTIDE SEQUENCE [LARGE SCALE GENOMIC DNA]</scope>
    <source>
        <strain evidence="2">J.5.4.2-T.3.5.2</strain>
    </source>
</reference>
<name>A0A9Q7A7V9_9BACT</name>